<evidence type="ECO:0000256" key="2">
    <source>
        <dbReference type="ARBA" id="ARBA00006610"/>
    </source>
</evidence>
<comment type="similarity">
    <text evidence="2">Belongs to the EDC3 family.</text>
</comment>
<feature type="compositionally biased region" description="Polar residues" evidence="5">
    <location>
        <begin position="182"/>
        <end position="191"/>
    </location>
</feature>
<dbReference type="GO" id="GO:0005634">
    <property type="term" value="C:nucleus"/>
    <property type="evidence" value="ECO:0007669"/>
    <property type="project" value="EnsemblFungi"/>
</dbReference>
<feature type="domain" description="DFDF" evidence="7">
    <location>
        <begin position="127"/>
        <end position="163"/>
    </location>
</feature>
<dbReference type="Gene3D" id="3.40.50.10260">
    <property type="entry name" value="YjeF N-terminal domain"/>
    <property type="match status" value="1"/>
</dbReference>
<feature type="region of interest" description="Disordered" evidence="5">
    <location>
        <begin position="506"/>
        <end position="525"/>
    </location>
</feature>
<protein>
    <recommendedName>
        <fullName evidence="3">Enhancer of mRNA-decapping protein 3</fullName>
    </recommendedName>
</protein>
<organism evidence="8 9">
    <name type="scientific">Henningerozyma blattae (strain ATCC 34711 / CBS 6284 / DSM 70876 / NBRC 10599 / NRRL Y-10934 / UCD 77-7)</name>
    <name type="common">Yeast</name>
    <name type="synonym">Tetrapisispora blattae</name>
    <dbReference type="NCBI Taxonomy" id="1071380"/>
    <lineage>
        <taxon>Eukaryota</taxon>
        <taxon>Fungi</taxon>
        <taxon>Dikarya</taxon>
        <taxon>Ascomycota</taxon>
        <taxon>Saccharomycotina</taxon>
        <taxon>Saccharomycetes</taxon>
        <taxon>Saccharomycetales</taxon>
        <taxon>Saccharomycetaceae</taxon>
        <taxon>Henningerozyma</taxon>
    </lineage>
</organism>
<dbReference type="InterPro" id="IPR036652">
    <property type="entry name" value="YjeF_N_dom_sf"/>
</dbReference>
<dbReference type="GO" id="GO:0033962">
    <property type="term" value="P:P-body assembly"/>
    <property type="evidence" value="ECO:0007669"/>
    <property type="project" value="EnsemblFungi"/>
</dbReference>
<dbReference type="GO" id="GO:0003729">
    <property type="term" value="F:mRNA binding"/>
    <property type="evidence" value="ECO:0007669"/>
    <property type="project" value="EnsemblFungi"/>
</dbReference>
<evidence type="ECO:0000313" key="8">
    <source>
        <dbReference type="EMBL" id="CCH57933.1"/>
    </source>
</evidence>
<dbReference type="FunCoup" id="I2GUY1">
    <property type="interactions" value="192"/>
</dbReference>
<dbReference type="InterPro" id="IPR025762">
    <property type="entry name" value="DFDF"/>
</dbReference>
<dbReference type="InParanoid" id="I2GUY1"/>
<dbReference type="Pfam" id="PF03853">
    <property type="entry name" value="YjeF_N"/>
    <property type="match status" value="1"/>
</dbReference>
<dbReference type="PANTHER" id="PTHR13612:SF0">
    <property type="entry name" value="ENHANCER OF MRNA-DECAPPING PROTEIN 3"/>
    <property type="match status" value="1"/>
</dbReference>
<dbReference type="Pfam" id="PF09532">
    <property type="entry name" value="FDF"/>
    <property type="match status" value="1"/>
</dbReference>
<dbReference type="SUPFAM" id="SSF64153">
    <property type="entry name" value="YjeF N-terminal domain-like"/>
    <property type="match status" value="1"/>
</dbReference>
<dbReference type="GO" id="GO:0000932">
    <property type="term" value="C:P-body"/>
    <property type="evidence" value="ECO:0007669"/>
    <property type="project" value="UniProtKB-SubCell"/>
</dbReference>
<dbReference type="SMART" id="SM01199">
    <property type="entry name" value="FDF"/>
    <property type="match status" value="1"/>
</dbReference>
<dbReference type="STRING" id="1071380.I2GUY1"/>
<proteinExistence type="inferred from homology"/>
<dbReference type="eggNOG" id="KOG2585">
    <property type="taxonomic scope" value="Eukaryota"/>
</dbReference>
<dbReference type="EMBL" id="HE806316">
    <property type="protein sequence ID" value="CCH57933.1"/>
    <property type="molecule type" value="Genomic_DNA"/>
</dbReference>
<sequence>MSQFVGFGVQLELKDGKLIQGKIAKVTSKGLTLHDVKFGDGGTSQAFKVRASRLKDLEVLNVPKKHHMFFQQSSDNENNNTNSNSNTDANNSSNNNGSNVTSNNSNSYGNGSHRYDGKTNSNIDWQNDDVSKIKMQDDFDFQGNLRMFNKKDVFAQLKQNDSIKPTDRLVSHNKLNKDGNDHSPTNNNDNSNKTKFDNDELVLPNAKSDIWDKISSNHTTLASTTAPNTVSNKELLKEVSGTKQRKSVGSSLSSGSSDNEFEEVDENGAYLPITKSINITHLLHTANSPILKDGHKNTKHKNGDIMDKLEKMIINQSGNYGASRKGSANQPAYPTYFKTKDIPNLTIPLATPIQLLEIERIALENFKINTNIMLENFAINASYFIKQKLGGRTRLHQNNSNPEPLVVILTSDSNRVGTRALALGRHLCQSGQVRVMVLFANSPSLVDIQDTQIKEQLELFKNCGGKVVNNLSTLKNTVAQLNSPVEIVIDAIQGFDGNLNDLVDNDNVPQNNLQSNGSNNDSNSHINSKEIISATESHILSVIEWCNQQHDQNRKIWSLDLSSGFDTGSGFQNFKDVVNSTGIICSGWPLYLLNSLKDNLSSLHEVVMIDMGTPKAVYAQKPSLRKFMLCDAFVTDGSITLTLPA</sequence>
<name>I2GUY1_HENB6</name>
<reference evidence="8 9" key="1">
    <citation type="journal article" date="2011" name="Proc. Natl. Acad. Sci. U.S.A.">
        <title>Evolutionary erosion of yeast sex chromosomes by mating-type switching accidents.</title>
        <authorList>
            <person name="Gordon J.L."/>
            <person name="Armisen D."/>
            <person name="Proux-Wera E."/>
            <person name="Oheigeartaigh S.S."/>
            <person name="Byrne K.P."/>
            <person name="Wolfe K.H."/>
        </authorList>
    </citation>
    <scope>NUCLEOTIDE SEQUENCE [LARGE SCALE GENOMIC DNA]</scope>
    <source>
        <strain evidence="9">ATCC 34711 / CBS 6284 / DSM 70876 / NBRC 10599 / NRRL Y-10934 / UCD 77-7</strain>
    </source>
</reference>
<dbReference type="InterPro" id="IPR019050">
    <property type="entry name" value="FDF_dom"/>
</dbReference>
<dbReference type="OMA" id="AMFDKKS"/>
<accession>I2GUY1</accession>
<gene>
    <name evidence="8" type="primary">TBLA0A01340</name>
    <name evidence="8" type="ORF">TBLA_0A01340</name>
</gene>
<dbReference type="GO" id="GO:0042149">
    <property type="term" value="P:cellular response to glucose starvation"/>
    <property type="evidence" value="ECO:0007669"/>
    <property type="project" value="EnsemblFungi"/>
</dbReference>
<dbReference type="GO" id="GO:1900153">
    <property type="term" value="P:positive regulation of nuclear-transcribed mRNA catabolic process, deadenylation-dependent decay"/>
    <property type="evidence" value="ECO:0007669"/>
    <property type="project" value="EnsemblFungi"/>
</dbReference>
<evidence type="ECO:0000259" key="6">
    <source>
        <dbReference type="PROSITE" id="PS51385"/>
    </source>
</evidence>
<dbReference type="HOGENOM" id="CLU_037134_0_0_1"/>
<evidence type="ECO:0000256" key="3">
    <source>
        <dbReference type="ARBA" id="ARBA00015797"/>
    </source>
</evidence>
<dbReference type="CDD" id="cd22576">
    <property type="entry name" value="Edc3_Lsm"/>
    <property type="match status" value="1"/>
</dbReference>
<dbReference type="GeneID" id="14493135"/>
<dbReference type="GO" id="GO:0031087">
    <property type="term" value="P:deadenylation-independent decapping of nuclear-transcribed mRNA"/>
    <property type="evidence" value="ECO:0007669"/>
    <property type="project" value="EnsemblFungi"/>
</dbReference>
<keyword evidence="9" id="KW-1185">Reference proteome</keyword>
<feature type="region of interest" description="Disordered" evidence="5">
    <location>
        <begin position="238"/>
        <end position="263"/>
    </location>
</feature>
<dbReference type="Proteomes" id="UP000002866">
    <property type="component" value="Chromosome 1"/>
</dbReference>
<dbReference type="PANTHER" id="PTHR13612">
    <property type="entry name" value="ENHANCER OF MRNA-DECAPPING PROTEIN 3"/>
    <property type="match status" value="1"/>
</dbReference>
<evidence type="ECO:0000313" key="9">
    <source>
        <dbReference type="Proteomes" id="UP000002866"/>
    </source>
</evidence>
<evidence type="ECO:0000259" key="7">
    <source>
        <dbReference type="PROSITE" id="PS51512"/>
    </source>
</evidence>
<feature type="compositionally biased region" description="Polar residues" evidence="5">
    <location>
        <begin position="515"/>
        <end position="525"/>
    </location>
</feature>
<dbReference type="OrthoDB" id="10030313at2759"/>
<feature type="region of interest" description="Disordered" evidence="5">
    <location>
        <begin position="71"/>
        <end position="123"/>
    </location>
</feature>
<dbReference type="RefSeq" id="XP_004177452.1">
    <property type="nucleotide sequence ID" value="XM_004177404.1"/>
</dbReference>
<evidence type="ECO:0000256" key="1">
    <source>
        <dbReference type="ARBA" id="ARBA00004201"/>
    </source>
</evidence>
<dbReference type="InterPro" id="IPR004443">
    <property type="entry name" value="YjeF_N_dom"/>
</dbReference>
<evidence type="ECO:0000256" key="4">
    <source>
        <dbReference type="ARBA" id="ARBA00022490"/>
    </source>
</evidence>
<feature type="domain" description="YjeF N-terminal" evidence="6">
    <location>
        <begin position="355"/>
        <end position="619"/>
    </location>
</feature>
<dbReference type="PROSITE" id="PS51385">
    <property type="entry name" value="YJEF_N"/>
    <property type="match status" value="1"/>
</dbReference>
<comment type="subcellular location">
    <subcellularLocation>
        <location evidence="1">Cytoplasm</location>
        <location evidence="1">P-body</location>
    </subcellularLocation>
</comment>
<dbReference type="PROSITE" id="PS51512">
    <property type="entry name" value="DFDF"/>
    <property type="match status" value="1"/>
</dbReference>
<evidence type="ECO:0000256" key="5">
    <source>
        <dbReference type="SAM" id="MobiDB-lite"/>
    </source>
</evidence>
<dbReference type="AlphaFoldDB" id="I2GUY1"/>
<feature type="region of interest" description="Disordered" evidence="5">
    <location>
        <begin position="164"/>
        <end position="199"/>
    </location>
</feature>
<keyword evidence="4" id="KW-0963">Cytoplasm</keyword>
<dbReference type="KEGG" id="tbl:TBLA_0A01340"/>
<feature type="compositionally biased region" description="Low complexity" evidence="5">
    <location>
        <begin position="73"/>
        <end position="112"/>
    </location>
</feature>
<feature type="compositionally biased region" description="Basic and acidic residues" evidence="5">
    <location>
        <begin position="164"/>
        <end position="181"/>
    </location>
</feature>
<feature type="compositionally biased region" description="Low complexity" evidence="5">
    <location>
        <begin position="247"/>
        <end position="257"/>
    </location>
</feature>